<accession>A0ABW4VX93</accession>
<evidence type="ECO:0000256" key="2">
    <source>
        <dbReference type="SAM" id="Phobius"/>
    </source>
</evidence>
<dbReference type="CDD" id="cd02696">
    <property type="entry name" value="MurNAc-LAA"/>
    <property type="match status" value="1"/>
</dbReference>
<dbReference type="Proteomes" id="UP001597383">
    <property type="component" value="Unassembled WGS sequence"/>
</dbReference>
<organism evidence="4 5">
    <name type="scientific">Ornithinibacillus salinisoli</name>
    <dbReference type="NCBI Taxonomy" id="1848459"/>
    <lineage>
        <taxon>Bacteria</taxon>
        <taxon>Bacillati</taxon>
        <taxon>Bacillota</taxon>
        <taxon>Bacilli</taxon>
        <taxon>Bacillales</taxon>
        <taxon>Bacillaceae</taxon>
        <taxon>Ornithinibacillus</taxon>
    </lineage>
</organism>
<dbReference type="SUPFAM" id="SSF53187">
    <property type="entry name" value="Zn-dependent exopeptidases"/>
    <property type="match status" value="1"/>
</dbReference>
<reference evidence="5" key="1">
    <citation type="journal article" date="2019" name="Int. J. Syst. Evol. Microbiol.">
        <title>The Global Catalogue of Microorganisms (GCM) 10K type strain sequencing project: providing services to taxonomists for standard genome sequencing and annotation.</title>
        <authorList>
            <consortium name="The Broad Institute Genomics Platform"/>
            <consortium name="The Broad Institute Genome Sequencing Center for Infectious Disease"/>
            <person name="Wu L."/>
            <person name="Ma J."/>
        </authorList>
    </citation>
    <scope>NUCLEOTIDE SEQUENCE [LARGE SCALE GENOMIC DNA]</scope>
    <source>
        <strain evidence="5">R28</strain>
    </source>
</reference>
<evidence type="ECO:0000256" key="1">
    <source>
        <dbReference type="ARBA" id="ARBA00022801"/>
    </source>
</evidence>
<proteinExistence type="predicted"/>
<dbReference type="RefSeq" id="WP_377558524.1">
    <property type="nucleotide sequence ID" value="NZ_JBHUHQ010000003.1"/>
</dbReference>
<name>A0ABW4VX93_9BACI</name>
<comment type="caution">
    <text evidence="4">The sequence shown here is derived from an EMBL/GenBank/DDBJ whole genome shotgun (WGS) entry which is preliminary data.</text>
</comment>
<dbReference type="PANTHER" id="PTHR30404">
    <property type="entry name" value="N-ACETYLMURAMOYL-L-ALANINE AMIDASE"/>
    <property type="match status" value="1"/>
</dbReference>
<dbReference type="EC" id="3.5.1.28" evidence="4"/>
<evidence type="ECO:0000313" key="4">
    <source>
        <dbReference type="EMBL" id="MFD2043135.1"/>
    </source>
</evidence>
<keyword evidence="2" id="KW-0472">Membrane</keyword>
<keyword evidence="5" id="KW-1185">Reference proteome</keyword>
<dbReference type="GO" id="GO:0008745">
    <property type="term" value="F:N-acetylmuramoyl-L-alanine amidase activity"/>
    <property type="evidence" value="ECO:0007669"/>
    <property type="project" value="UniProtKB-EC"/>
</dbReference>
<dbReference type="InterPro" id="IPR002508">
    <property type="entry name" value="MurNAc-LAA_cat"/>
</dbReference>
<gene>
    <name evidence="4" type="primary">cwlD</name>
    <name evidence="4" type="ORF">ACFSJF_02395</name>
</gene>
<feature type="transmembrane region" description="Helical" evidence="2">
    <location>
        <begin position="7"/>
        <end position="25"/>
    </location>
</feature>
<dbReference type="Gene3D" id="3.40.630.40">
    <property type="entry name" value="Zn-dependent exopeptidases"/>
    <property type="match status" value="1"/>
</dbReference>
<sequence>MDRYGKLVIWLLGIIVLIVLVQIPILNTTENTWGTWSLPLSGKTIVIDPGHGGVDGGAVGKDDTLEKDIALEVSKKLQDYLQQAGALVYLTRETDKDLAAEDTKGLSKRKAEDIRKRMQFIHDKDADFFLSIHLNATPSSQWKGAQTFYYPKSEEGKHLAKMVQDEITRNLENTKRSALSINHLYLLKNAEIPGALVEIGFLSNVEEREQLKQDDYQRQMAGSIYTGILRFVTEEPKDVEE</sequence>
<dbReference type="PANTHER" id="PTHR30404:SF0">
    <property type="entry name" value="N-ACETYLMURAMOYL-L-ALANINE AMIDASE AMIC"/>
    <property type="match status" value="1"/>
</dbReference>
<feature type="domain" description="MurNAc-LAA" evidence="3">
    <location>
        <begin position="118"/>
        <end position="229"/>
    </location>
</feature>
<dbReference type="SMART" id="SM00646">
    <property type="entry name" value="Ami_3"/>
    <property type="match status" value="1"/>
</dbReference>
<dbReference type="NCBIfam" id="TIGR02883">
    <property type="entry name" value="spore_cwlD"/>
    <property type="match status" value="1"/>
</dbReference>
<dbReference type="InterPro" id="IPR014234">
    <property type="entry name" value="Spore_CwlD"/>
</dbReference>
<keyword evidence="2" id="KW-0812">Transmembrane</keyword>
<protein>
    <submittedName>
        <fullName evidence="4">N-acetylmuramoyl-L-alanine amidase CwlD</fullName>
        <ecNumber evidence="4">3.5.1.28</ecNumber>
    </submittedName>
</protein>
<evidence type="ECO:0000313" key="5">
    <source>
        <dbReference type="Proteomes" id="UP001597383"/>
    </source>
</evidence>
<keyword evidence="1 4" id="KW-0378">Hydrolase</keyword>
<evidence type="ECO:0000259" key="3">
    <source>
        <dbReference type="SMART" id="SM00646"/>
    </source>
</evidence>
<dbReference type="Pfam" id="PF01520">
    <property type="entry name" value="Amidase_3"/>
    <property type="match status" value="1"/>
</dbReference>
<dbReference type="EMBL" id="JBHUHQ010000003">
    <property type="protein sequence ID" value="MFD2043135.1"/>
    <property type="molecule type" value="Genomic_DNA"/>
</dbReference>
<keyword evidence="2" id="KW-1133">Transmembrane helix</keyword>
<dbReference type="InterPro" id="IPR050695">
    <property type="entry name" value="N-acetylmuramoyl_amidase_3"/>
</dbReference>